<evidence type="ECO:0000313" key="4">
    <source>
        <dbReference type="EMBL" id="XFO71506.1"/>
    </source>
</evidence>
<evidence type="ECO:0000313" key="5">
    <source>
        <dbReference type="EMBL" id="XFO72222.1"/>
    </source>
</evidence>
<dbReference type="InterPro" id="IPR002559">
    <property type="entry name" value="Transposase_11"/>
</dbReference>
<evidence type="ECO:0000313" key="3">
    <source>
        <dbReference type="EMBL" id="XFO71070.1"/>
    </source>
</evidence>
<dbReference type="RefSeq" id="WP_373657452.1">
    <property type="nucleotide sequence ID" value="NZ_CP155571.1"/>
</dbReference>
<protein>
    <submittedName>
        <fullName evidence="4">ISAs1 family transposase ISAcma2</fullName>
    </submittedName>
</protein>
<dbReference type="Pfam" id="PF13808">
    <property type="entry name" value="DDE_Tnp_1_assoc"/>
    <property type="match status" value="1"/>
</dbReference>
<organism evidence="4 9">
    <name type="scientific">Sporomusa acidovorans (strain ATCC 49682 / DSM 3132 / Mol)</name>
    <dbReference type="NCBI Taxonomy" id="1123286"/>
    <lineage>
        <taxon>Bacteria</taxon>
        <taxon>Bacillati</taxon>
        <taxon>Bacillota</taxon>
        <taxon>Negativicutes</taxon>
        <taxon>Selenomonadales</taxon>
        <taxon>Sporomusaceae</taxon>
        <taxon>Sporomusa</taxon>
    </lineage>
</organism>
<dbReference type="EMBL" id="CP155571">
    <property type="protein sequence ID" value="XFO73215.1"/>
    <property type="molecule type" value="Genomic_DNA"/>
</dbReference>
<sequence length="379" mass="43424">MENLIAILEKVSDPRQAWKIKHKLSDILLICLFAVTCNANSALEIYDFAVSRKQWLNTILSLENGIPSRLTFARVLQLISPKAFAVAFTQIMASVESISKGRIVAIDGKAIAGTYHNEGRKGLVYMVGAWCNENKLSLAQVKTHDKSNEITAIPELLDLLDLKGAVITMDAMGCQKDIVKKIVKEKKADYLIGLKGNQGTMYQEFMEYAQSTIQEPRGKDEYEIYRTMEKSHGRIEERNYYLFRNLEWFSDKKEWLGLSGLLLTESRRTDVKSGKKAEAEIRLYITSMKGTIEEIAQASRSHWGIENNLHWVLDVGFREDQWQTRMNIEAANLSQLRRLSANLLKLESDYNASIQRKRYRCSLDPDYMEKVLFNPCLFS</sequence>
<feature type="domain" description="H repeat-associated protein N-terminal" evidence="2">
    <location>
        <begin position="7"/>
        <end position="90"/>
    </location>
</feature>
<proteinExistence type="predicted"/>
<dbReference type="InterPro" id="IPR051698">
    <property type="entry name" value="Transposase_11-like"/>
</dbReference>
<gene>
    <name evidence="3" type="ORF">SPACI_010850</name>
    <name evidence="4" type="ORF">SPACI_015320</name>
    <name evidence="5" type="ORF">SPACI_022680</name>
    <name evidence="6" type="ORF">SPACI_024020</name>
    <name evidence="7" type="ORF">SPACI_029420</name>
    <name evidence="8" type="ORF">SPACI_032960</name>
</gene>
<feature type="domain" description="Transposase IS4-like" evidence="1">
    <location>
        <begin position="100"/>
        <end position="342"/>
    </location>
</feature>
<evidence type="ECO:0000313" key="9">
    <source>
        <dbReference type="Proteomes" id="UP000216052"/>
    </source>
</evidence>
<reference evidence="4 9" key="1">
    <citation type="submission" date="2024-05" db="EMBL/GenBank/DDBJ databases">
        <title>Isolation and characterization of Sporomusa carbonis sp. nov., a carboxydotrophic hydrogenogen in the genus of Sporomusa isolated from a charcoal burning pile.</title>
        <authorList>
            <person name="Boeer T."/>
            <person name="Rosenbaum F."/>
            <person name="Eysell L."/>
            <person name="Mueller V."/>
            <person name="Daniel R."/>
            <person name="Poehlein A."/>
        </authorList>
    </citation>
    <scope>NUCLEOTIDE SEQUENCE [LARGE SCALE GENOMIC DNA]</scope>
    <source>
        <strain evidence="4 9">DSM 3132</strain>
    </source>
</reference>
<keyword evidence="9" id="KW-1185">Reference proteome</keyword>
<dbReference type="EMBL" id="CP155571">
    <property type="protein sequence ID" value="XFO72350.1"/>
    <property type="molecule type" value="Genomic_DNA"/>
</dbReference>
<evidence type="ECO:0000313" key="7">
    <source>
        <dbReference type="EMBL" id="XFO72888.1"/>
    </source>
</evidence>
<dbReference type="Proteomes" id="UP000216052">
    <property type="component" value="Chromosome"/>
</dbReference>
<name>A0ABZ3J0B8_SPOA4</name>
<dbReference type="EMBL" id="CP155571">
    <property type="protein sequence ID" value="XFO71506.1"/>
    <property type="molecule type" value="Genomic_DNA"/>
</dbReference>
<evidence type="ECO:0000313" key="6">
    <source>
        <dbReference type="EMBL" id="XFO72350.1"/>
    </source>
</evidence>
<dbReference type="InterPro" id="IPR032806">
    <property type="entry name" value="YbfD_N"/>
</dbReference>
<dbReference type="PANTHER" id="PTHR30298:SF0">
    <property type="entry name" value="PROTEIN YBFL-RELATED"/>
    <property type="match status" value="1"/>
</dbReference>
<evidence type="ECO:0000259" key="1">
    <source>
        <dbReference type="Pfam" id="PF01609"/>
    </source>
</evidence>
<dbReference type="NCBIfam" id="NF033564">
    <property type="entry name" value="transpos_ISAs1"/>
    <property type="match status" value="1"/>
</dbReference>
<dbReference type="PANTHER" id="PTHR30298">
    <property type="entry name" value="H REPEAT-ASSOCIATED PREDICTED TRANSPOSASE"/>
    <property type="match status" value="1"/>
</dbReference>
<evidence type="ECO:0000259" key="2">
    <source>
        <dbReference type="Pfam" id="PF13808"/>
    </source>
</evidence>
<dbReference type="InterPro" id="IPR047647">
    <property type="entry name" value="ISAs1_transpos"/>
</dbReference>
<dbReference type="EMBL" id="CP155571">
    <property type="protein sequence ID" value="XFO72888.1"/>
    <property type="molecule type" value="Genomic_DNA"/>
</dbReference>
<dbReference type="EMBL" id="CP155571">
    <property type="protein sequence ID" value="XFO72222.1"/>
    <property type="molecule type" value="Genomic_DNA"/>
</dbReference>
<accession>A0ABZ3J0B8</accession>
<dbReference type="Pfam" id="PF01609">
    <property type="entry name" value="DDE_Tnp_1"/>
    <property type="match status" value="1"/>
</dbReference>
<evidence type="ECO:0000313" key="8">
    <source>
        <dbReference type="EMBL" id="XFO73215.1"/>
    </source>
</evidence>
<dbReference type="EMBL" id="CP155571">
    <property type="protein sequence ID" value="XFO71070.1"/>
    <property type="molecule type" value="Genomic_DNA"/>
</dbReference>